<evidence type="ECO:0000256" key="1">
    <source>
        <dbReference type="SAM" id="Phobius"/>
    </source>
</evidence>
<dbReference type="RefSeq" id="WP_155461629.1">
    <property type="nucleotide sequence ID" value="NZ_WNKY01000001.1"/>
</dbReference>
<keyword evidence="3" id="KW-1185">Reference proteome</keyword>
<sequence length="59" mass="6284">MAANLSKLIPAPVEVGREALTVLGGLLIAAFILSRFPKIRDFVAGQSITVKDSSNNILF</sequence>
<gene>
    <name evidence="2" type="ORF">GM676_01650</name>
</gene>
<name>A0A6L6PD47_9BURK</name>
<keyword evidence="1" id="KW-0812">Transmembrane</keyword>
<keyword evidence="1" id="KW-1133">Transmembrane helix</keyword>
<evidence type="ECO:0000313" key="3">
    <source>
        <dbReference type="Proteomes" id="UP000475582"/>
    </source>
</evidence>
<accession>A0A6L6PD47</accession>
<feature type="transmembrane region" description="Helical" evidence="1">
    <location>
        <begin position="15"/>
        <end position="33"/>
    </location>
</feature>
<proteinExistence type="predicted"/>
<dbReference type="AlphaFoldDB" id="A0A6L6PD47"/>
<reference evidence="2 3" key="1">
    <citation type="submission" date="2019-11" db="EMBL/GenBank/DDBJ databases">
        <title>Type strains purchased from KCTC, JCM and DSMZ.</title>
        <authorList>
            <person name="Lu H."/>
        </authorList>
    </citation>
    <scope>NUCLEOTIDE SEQUENCE [LARGE SCALE GENOMIC DNA]</scope>
    <source>
        <strain evidence="2 3">KCTC 22382</strain>
    </source>
</reference>
<evidence type="ECO:0000313" key="2">
    <source>
        <dbReference type="EMBL" id="MTV36285.1"/>
    </source>
</evidence>
<organism evidence="2 3">
    <name type="scientific">Duganella radicis</name>
    <dbReference type="NCBI Taxonomy" id="551988"/>
    <lineage>
        <taxon>Bacteria</taxon>
        <taxon>Pseudomonadati</taxon>
        <taxon>Pseudomonadota</taxon>
        <taxon>Betaproteobacteria</taxon>
        <taxon>Burkholderiales</taxon>
        <taxon>Oxalobacteraceae</taxon>
        <taxon>Telluria group</taxon>
        <taxon>Duganella</taxon>
    </lineage>
</organism>
<dbReference type="Proteomes" id="UP000475582">
    <property type="component" value="Unassembled WGS sequence"/>
</dbReference>
<comment type="caution">
    <text evidence="2">The sequence shown here is derived from an EMBL/GenBank/DDBJ whole genome shotgun (WGS) entry which is preliminary data.</text>
</comment>
<keyword evidence="1" id="KW-0472">Membrane</keyword>
<protein>
    <submittedName>
        <fullName evidence="2">Uncharacterized protein</fullName>
    </submittedName>
</protein>
<dbReference type="EMBL" id="WNKY01000001">
    <property type="protein sequence ID" value="MTV36285.1"/>
    <property type="molecule type" value="Genomic_DNA"/>
</dbReference>